<keyword evidence="1" id="KW-0812">Transmembrane</keyword>
<reference evidence="2 3" key="1">
    <citation type="submission" date="2019-02" db="EMBL/GenBank/DDBJ databases">
        <title>Deep-cultivation of Planctomycetes and their phenomic and genomic characterization uncovers novel biology.</title>
        <authorList>
            <person name="Wiegand S."/>
            <person name="Jogler M."/>
            <person name="Boedeker C."/>
            <person name="Pinto D."/>
            <person name="Vollmers J."/>
            <person name="Rivas-Marin E."/>
            <person name="Kohn T."/>
            <person name="Peeters S.H."/>
            <person name="Heuer A."/>
            <person name="Rast P."/>
            <person name="Oberbeckmann S."/>
            <person name="Bunk B."/>
            <person name="Jeske O."/>
            <person name="Meyerdierks A."/>
            <person name="Storesund J.E."/>
            <person name="Kallscheuer N."/>
            <person name="Luecker S."/>
            <person name="Lage O.M."/>
            <person name="Pohl T."/>
            <person name="Merkel B.J."/>
            <person name="Hornburger P."/>
            <person name="Mueller R.-W."/>
            <person name="Bruemmer F."/>
            <person name="Labrenz M."/>
            <person name="Spormann A.M."/>
            <person name="Op den Camp H."/>
            <person name="Overmann J."/>
            <person name="Amann R."/>
            <person name="Jetten M.S.M."/>
            <person name="Mascher T."/>
            <person name="Medema M.H."/>
            <person name="Devos D.P."/>
            <person name="Kaster A.-K."/>
            <person name="Ovreas L."/>
            <person name="Rohde M."/>
            <person name="Galperin M.Y."/>
            <person name="Jogler C."/>
        </authorList>
    </citation>
    <scope>NUCLEOTIDE SEQUENCE [LARGE SCALE GENOMIC DNA]</scope>
    <source>
        <strain evidence="2 3">Mal4</strain>
    </source>
</reference>
<sequence>MTAEFTDAFALSLALGPALCLIAFVPLWADDYLFSTVPSETTQARRCIHAGDAAGLLPAALLVAAISHFQFASTSFSGYRIAGVAAALLLSTMLWVRSVQFAHAHGLHSTLQRVTVVGWLYPATMLAASYAVMSALMILSCLIKFEVSAIPYIAVAAIFLLMSSLAWAGCHYQWRRLLDGEA</sequence>
<feature type="transmembrane region" description="Helical" evidence="1">
    <location>
        <begin position="119"/>
        <end position="142"/>
    </location>
</feature>
<dbReference type="OrthoDB" id="9992653at2"/>
<dbReference type="RefSeq" id="WP_145369305.1">
    <property type="nucleotide sequence ID" value="NZ_CP036275.1"/>
</dbReference>
<name>A0A517Z683_9PLAN</name>
<accession>A0A517Z683</accession>
<keyword evidence="1" id="KW-0472">Membrane</keyword>
<dbReference type="EMBL" id="CP036275">
    <property type="protein sequence ID" value="QDU37975.1"/>
    <property type="molecule type" value="Genomic_DNA"/>
</dbReference>
<gene>
    <name evidence="2" type="ORF">Mal4_22940</name>
</gene>
<feature type="transmembrane region" description="Helical" evidence="1">
    <location>
        <begin position="149"/>
        <end position="168"/>
    </location>
</feature>
<proteinExistence type="predicted"/>
<feature type="transmembrane region" description="Helical" evidence="1">
    <location>
        <begin position="79"/>
        <end position="99"/>
    </location>
</feature>
<evidence type="ECO:0000313" key="3">
    <source>
        <dbReference type="Proteomes" id="UP000320496"/>
    </source>
</evidence>
<organism evidence="2 3">
    <name type="scientific">Maioricimonas rarisocia</name>
    <dbReference type="NCBI Taxonomy" id="2528026"/>
    <lineage>
        <taxon>Bacteria</taxon>
        <taxon>Pseudomonadati</taxon>
        <taxon>Planctomycetota</taxon>
        <taxon>Planctomycetia</taxon>
        <taxon>Planctomycetales</taxon>
        <taxon>Planctomycetaceae</taxon>
        <taxon>Maioricimonas</taxon>
    </lineage>
</organism>
<evidence type="ECO:0000256" key="1">
    <source>
        <dbReference type="SAM" id="Phobius"/>
    </source>
</evidence>
<keyword evidence="1" id="KW-1133">Transmembrane helix</keyword>
<dbReference type="AlphaFoldDB" id="A0A517Z683"/>
<dbReference type="Proteomes" id="UP000320496">
    <property type="component" value="Chromosome"/>
</dbReference>
<dbReference type="KEGG" id="mri:Mal4_22940"/>
<evidence type="ECO:0000313" key="2">
    <source>
        <dbReference type="EMBL" id="QDU37975.1"/>
    </source>
</evidence>
<protein>
    <submittedName>
        <fullName evidence="2">Uncharacterized protein</fullName>
    </submittedName>
</protein>
<keyword evidence="3" id="KW-1185">Reference proteome</keyword>